<comment type="caution">
    <text evidence="10">The sequence shown here is derived from an EMBL/GenBank/DDBJ whole genome shotgun (WGS) entry which is preliminary data.</text>
</comment>
<evidence type="ECO:0000256" key="8">
    <source>
        <dbReference type="ARBA" id="ARBA00023235"/>
    </source>
</evidence>
<keyword evidence="11" id="KW-1185">Reference proteome</keyword>
<proteinExistence type="predicted"/>
<dbReference type="InterPro" id="IPR010614">
    <property type="entry name" value="RAD3-like_helicase_DEAD"/>
</dbReference>
<dbReference type="Gene3D" id="3.40.50.300">
    <property type="entry name" value="P-loop containing nucleotide triphosphate hydrolases"/>
    <property type="match status" value="2"/>
</dbReference>
<dbReference type="Pfam" id="PF13307">
    <property type="entry name" value="Helicase_C_2"/>
    <property type="match status" value="1"/>
</dbReference>
<evidence type="ECO:0000256" key="3">
    <source>
        <dbReference type="ARBA" id="ARBA00022801"/>
    </source>
</evidence>
<dbReference type="SMART" id="SM00491">
    <property type="entry name" value="HELICc2"/>
    <property type="match status" value="1"/>
</dbReference>
<evidence type="ECO:0000256" key="2">
    <source>
        <dbReference type="ARBA" id="ARBA00022741"/>
    </source>
</evidence>
<dbReference type="PANTHER" id="PTHR11472">
    <property type="entry name" value="DNA REPAIR DEAD HELICASE RAD3/XP-D SUBFAMILY MEMBER"/>
    <property type="match status" value="1"/>
</dbReference>
<reference evidence="10 11" key="1">
    <citation type="submission" date="2024-01" db="EMBL/GenBank/DDBJ databases">
        <title>Active colonisers of the gastrointestinal tract of Atlantic salmon farmed in a warm water region.</title>
        <authorList>
            <person name="Bowman J.P."/>
        </authorList>
    </citation>
    <scope>NUCLEOTIDE SEQUENCE [LARGE SCALE GENOMIC DNA]</scope>
    <source>
        <strain evidence="10 11">S3MW1</strain>
    </source>
</reference>
<dbReference type="SUPFAM" id="SSF52540">
    <property type="entry name" value="P-loop containing nucleoside triphosphate hydrolases"/>
    <property type="match status" value="2"/>
</dbReference>
<keyword evidence="4 10" id="KW-0347">Helicase</keyword>
<dbReference type="EMBL" id="JAYXUG010000030">
    <property type="protein sequence ID" value="MEC6833845.1"/>
    <property type="molecule type" value="Genomic_DNA"/>
</dbReference>
<evidence type="ECO:0000313" key="11">
    <source>
        <dbReference type="Proteomes" id="UP001306119"/>
    </source>
</evidence>
<dbReference type="EC" id="3.6.4.12" evidence="10"/>
<dbReference type="NCBIfam" id="NF008729">
    <property type="entry name" value="PRK11747.1"/>
    <property type="match status" value="1"/>
</dbReference>
<sequence length="676" mass="75575">MQKQVADLKQVFSKCEEVFDNYRPREGQKRMSFEFAKQLNEPHDTVTICEAGTGTGKSLAYLASAITYAVNNNKKVIISTGTIALQKQLLKKDLPLFASLYNKPFSYVLAQGRSQYVCLDKLADAIGKGDTQYTLFSDDSEEFKILKKMYAAYDSGEWNGERETYSDTVPTEVWATIVSDKHKCQARFAHHKDCPFQLARRGMKDKTVILVNHNLLLSDLILSDGGGVILPSISDSVLVIDEAHDLPHIARATSEGVFSLSSFTTFAESLVKAAKRHLTNEDQTQLKDKFNKIFDTVSDCVSSVGALNTHLETNHDTYFDGDTYIIRELCPNLVTFIDPALQDFKKLNALVDEIIKIYQKIINDGGSLSPNQETIYSDYTFHSNWIEMAEYVLSVMVHQSNFDEIAKWVDCKNSGYILSVVPIEAKNILEERLWPHTSDVLLCSATLSSVGTFRLFQLESGYPDNAKVFNVASPFDYSKSALCIPKLAITPSDQEGFTQYLIDNLFEKYITDQAANLVLFSSYWQMRKVFAGVLAKSQKKGFTLQQQGDLPKQTMLDNHSNLLKKGKKSVLFGTGSFSFGLDLPGDLLTNLIITKIPFASPTNVVEVRHAEVVKARGGNPFFELTLPQASRALVQAVGRLIRTEMDSGTVTILDSRLLTKTYGAQIIETLPPFKRV</sequence>
<dbReference type="InterPro" id="IPR006555">
    <property type="entry name" value="ATP-dep_Helicase_C"/>
</dbReference>
<accession>A0ABU6LCL4</accession>
<evidence type="ECO:0000259" key="9">
    <source>
        <dbReference type="PROSITE" id="PS51193"/>
    </source>
</evidence>
<keyword evidence="6" id="KW-0408">Iron</keyword>
<gene>
    <name evidence="10" type="primary">dinG</name>
    <name evidence="10" type="ORF">VXS06_18940</name>
</gene>
<dbReference type="Proteomes" id="UP001306119">
    <property type="component" value="Unassembled WGS sequence"/>
</dbReference>
<feature type="domain" description="Helicase ATP-binding" evidence="9">
    <location>
        <begin position="14"/>
        <end position="298"/>
    </location>
</feature>
<dbReference type="PANTHER" id="PTHR11472:SF59">
    <property type="entry name" value="ATP-DEPENDENT DNA HELICASE DING"/>
    <property type="match status" value="1"/>
</dbReference>
<protein>
    <submittedName>
        <fullName evidence="10">ATP-dependent DNA helicase DinG</fullName>
        <ecNumber evidence="10">3.6.4.12</ecNumber>
    </submittedName>
</protein>
<evidence type="ECO:0000313" key="10">
    <source>
        <dbReference type="EMBL" id="MEC6833845.1"/>
    </source>
</evidence>
<keyword evidence="3 10" id="KW-0378">Hydrolase</keyword>
<dbReference type="InterPro" id="IPR014013">
    <property type="entry name" value="Helic_SF1/SF2_ATP-bd_DinG/Rad3"/>
</dbReference>
<dbReference type="RefSeq" id="WP_327775677.1">
    <property type="nucleotide sequence ID" value="NZ_JAYXUG010000030.1"/>
</dbReference>
<evidence type="ECO:0000256" key="7">
    <source>
        <dbReference type="ARBA" id="ARBA00023014"/>
    </source>
</evidence>
<keyword evidence="7" id="KW-0411">Iron-sulfur</keyword>
<name>A0ABU6LCL4_9GAMM</name>
<dbReference type="GO" id="GO:0016787">
    <property type="term" value="F:hydrolase activity"/>
    <property type="evidence" value="ECO:0007669"/>
    <property type="project" value="UniProtKB-KW"/>
</dbReference>
<dbReference type="GO" id="GO:0003678">
    <property type="term" value="F:DNA helicase activity"/>
    <property type="evidence" value="ECO:0007669"/>
    <property type="project" value="UniProtKB-EC"/>
</dbReference>
<dbReference type="InterPro" id="IPR027417">
    <property type="entry name" value="P-loop_NTPase"/>
</dbReference>
<keyword evidence="2" id="KW-0547">Nucleotide-binding</keyword>
<keyword evidence="1" id="KW-0479">Metal-binding</keyword>
<dbReference type="PROSITE" id="PS51193">
    <property type="entry name" value="HELICASE_ATP_BIND_2"/>
    <property type="match status" value="1"/>
</dbReference>
<dbReference type="Pfam" id="PF06733">
    <property type="entry name" value="DEAD_2"/>
    <property type="match status" value="1"/>
</dbReference>
<evidence type="ECO:0000256" key="4">
    <source>
        <dbReference type="ARBA" id="ARBA00022806"/>
    </source>
</evidence>
<evidence type="ECO:0000256" key="5">
    <source>
        <dbReference type="ARBA" id="ARBA00022840"/>
    </source>
</evidence>
<keyword evidence="5" id="KW-0067">ATP-binding</keyword>
<organism evidence="10 11">
    <name type="scientific">Photobacterium toruni</name>
    <dbReference type="NCBI Taxonomy" id="1935446"/>
    <lineage>
        <taxon>Bacteria</taxon>
        <taxon>Pseudomonadati</taxon>
        <taxon>Pseudomonadota</taxon>
        <taxon>Gammaproteobacteria</taxon>
        <taxon>Vibrionales</taxon>
        <taxon>Vibrionaceae</taxon>
        <taxon>Photobacterium</taxon>
    </lineage>
</organism>
<dbReference type="InterPro" id="IPR045028">
    <property type="entry name" value="DinG/Rad3-like"/>
</dbReference>
<evidence type="ECO:0000256" key="6">
    <source>
        <dbReference type="ARBA" id="ARBA00023004"/>
    </source>
</evidence>
<keyword evidence="8" id="KW-0413">Isomerase</keyword>
<evidence type="ECO:0000256" key="1">
    <source>
        <dbReference type="ARBA" id="ARBA00022723"/>
    </source>
</evidence>